<dbReference type="SMART" id="SM00065">
    <property type="entry name" value="GAF"/>
    <property type="match status" value="1"/>
</dbReference>
<dbReference type="Gene3D" id="3.30.450.20">
    <property type="entry name" value="PAS domain"/>
    <property type="match status" value="1"/>
</dbReference>
<dbReference type="InterPro" id="IPR035965">
    <property type="entry name" value="PAS-like_dom_sf"/>
</dbReference>
<dbReference type="PROSITE" id="PS50113">
    <property type="entry name" value="PAC"/>
    <property type="match status" value="1"/>
</dbReference>
<evidence type="ECO:0000256" key="1">
    <source>
        <dbReference type="ARBA" id="ARBA00000085"/>
    </source>
</evidence>
<dbReference type="NCBIfam" id="TIGR00229">
    <property type="entry name" value="sensory_box"/>
    <property type="match status" value="1"/>
</dbReference>
<dbReference type="InterPro" id="IPR003661">
    <property type="entry name" value="HisK_dim/P_dom"/>
</dbReference>
<sequence length="647" mass="72783">MTDARIDHEGNHETDESDLSALQGDRLFRSIMENVADLIAVIDAQGYRIYNSPSYQRVLGYTTAELKGTWAYDKIHPDDRVQVLQAAEETLKTGVGKVLEYRMQHKDGTWRILESSGSVMRDEQGNVHNIVIVAHDISDRKLEQSERRRAERELERSRQRYKELVRREEMLNRRLTSQIRNSLDLNTILATAVNEVQDLLLIDLCNFFWYVPNTDPPEFQLVHFAAGNGSQKIATDYPLSQLTDLSKRLLRQETIQIPSIYASPELDDLSRDLLSEHGFTSQVLVPIKMRSQKLGVIVVAHCHGSRPWSADEVELLQSVANQLAIAIDQAELFDSAQATAAAANAQTMQLEKALADLQKTQSQLIQTEKMSSLGQLVAGVAHEINNPVNFIYGNLNHTSRFVQNLLSAIALYQQNYPEPIPKIAKFLDEIDFEFLQEDLPKMLSSMKIGAERIRQIVLSLRNFSRTDQEGRKPFNIHEGLDSTLLILQNRLKAYGERPAIKLTKHYGDIPIVNAYAGQLNQVFMNILSNAIDEIDEGIQSCSETTNPESTIDNEITIVTELKPSTSDNPQPAVVIRIADNGHGIPEDIRKKLFDPFFTTKPVGKGTGLGLSISYQIVVEKHQGRLECFSEVGKGAEFRIEIPISSPS</sequence>
<dbReference type="CDD" id="cd00130">
    <property type="entry name" value="PAS"/>
    <property type="match status" value="1"/>
</dbReference>
<dbReference type="PROSITE" id="PS50109">
    <property type="entry name" value="HIS_KIN"/>
    <property type="match status" value="1"/>
</dbReference>
<keyword evidence="4 10" id="KW-0418">Kinase</keyword>
<feature type="coiled-coil region" evidence="6">
    <location>
        <begin position="140"/>
        <end position="174"/>
    </location>
</feature>
<dbReference type="InterPro" id="IPR036097">
    <property type="entry name" value="HisK_dim/P_sf"/>
</dbReference>
<keyword evidence="4 10" id="KW-0808">Transferase</keyword>
<dbReference type="SUPFAM" id="SSF55781">
    <property type="entry name" value="GAF domain-like"/>
    <property type="match status" value="1"/>
</dbReference>
<dbReference type="Gene3D" id="3.30.565.10">
    <property type="entry name" value="Histidine kinase-like ATPase, C-terminal domain"/>
    <property type="match status" value="1"/>
</dbReference>
<dbReference type="Proteomes" id="UP000249467">
    <property type="component" value="Unassembled WGS sequence"/>
</dbReference>
<dbReference type="PANTHER" id="PTHR43065:SF50">
    <property type="entry name" value="HISTIDINE KINASE"/>
    <property type="match status" value="1"/>
</dbReference>
<keyword evidence="3" id="KW-0597">Phosphoprotein</keyword>
<gene>
    <name evidence="10" type="ORF">DCF19_01735</name>
</gene>
<dbReference type="SMART" id="SM00086">
    <property type="entry name" value="PAC"/>
    <property type="match status" value="1"/>
</dbReference>
<evidence type="ECO:0000256" key="5">
    <source>
        <dbReference type="ARBA" id="ARBA00023012"/>
    </source>
</evidence>
<dbReference type="InterPro" id="IPR036890">
    <property type="entry name" value="HATPase_C_sf"/>
</dbReference>
<evidence type="ECO:0000256" key="2">
    <source>
        <dbReference type="ARBA" id="ARBA00012438"/>
    </source>
</evidence>
<dbReference type="CDD" id="cd00082">
    <property type="entry name" value="HisKA"/>
    <property type="match status" value="1"/>
</dbReference>
<dbReference type="SMART" id="SM00091">
    <property type="entry name" value="PAS"/>
    <property type="match status" value="1"/>
</dbReference>
<dbReference type="InterPro" id="IPR000014">
    <property type="entry name" value="PAS"/>
</dbReference>
<dbReference type="EMBL" id="QBML01000002">
    <property type="protein sequence ID" value="PZO44496.1"/>
    <property type="molecule type" value="Genomic_DNA"/>
</dbReference>
<feature type="domain" description="PAS" evidence="8">
    <location>
        <begin position="24"/>
        <end position="94"/>
    </location>
</feature>
<dbReference type="SUPFAM" id="SSF47384">
    <property type="entry name" value="Homodimeric domain of signal transducing histidine kinase"/>
    <property type="match status" value="1"/>
</dbReference>
<dbReference type="InterPro" id="IPR001610">
    <property type="entry name" value="PAC"/>
</dbReference>
<name>A0A2W4WI00_9CYAN</name>
<feature type="domain" description="PAC" evidence="9">
    <location>
        <begin position="97"/>
        <end position="149"/>
    </location>
</feature>
<feature type="coiled-coil region" evidence="6">
    <location>
        <begin position="340"/>
        <end position="370"/>
    </location>
</feature>
<evidence type="ECO:0000259" key="8">
    <source>
        <dbReference type="PROSITE" id="PS50112"/>
    </source>
</evidence>
<dbReference type="PROSITE" id="PS50112">
    <property type="entry name" value="PAS"/>
    <property type="match status" value="1"/>
</dbReference>
<evidence type="ECO:0000256" key="3">
    <source>
        <dbReference type="ARBA" id="ARBA00022553"/>
    </source>
</evidence>
<dbReference type="GO" id="GO:0000155">
    <property type="term" value="F:phosphorelay sensor kinase activity"/>
    <property type="evidence" value="ECO:0007669"/>
    <property type="project" value="InterPro"/>
</dbReference>
<evidence type="ECO:0000259" key="9">
    <source>
        <dbReference type="PROSITE" id="PS50113"/>
    </source>
</evidence>
<evidence type="ECO:0000256" key="4">
    <source>
        <dbReference type="ARBA" id="ARBA00022777"/>
    </source>
</evidence>
<evidence type="ECO:0000313" key="11">
    <source>
        <dbReference type="Proteomes" id="UP000249467"/>
    </source>
</evidence>
<reference evidence="10 11" key="2">
    <citation type="submission" date="2018-06" db="EMBL/GenBank/DDBJ databases">
        <title>Metagenomic assembly of (sub)arctic Cyanobacteria and their associated microbiome from non-axenic cultures.</title>
        <authorList>
            <person name="Baurain D."/>
        </authorList>
    </citation>
    <scope>NUCLEOTIDE SEQUENCE [LARGE SCALE GENOMIC DNA]</scope>
    <source>
        <strain evidence="10">ULC066bin1</strain>
    </source>
</reference>
<dbReference type="SUPFAM" id="SSF55785">
    <property type="entry name" value="PYP-like sensor domain (PAS domain)"/>
    <property type="match status" value="1"/>
</dbReference>
<keyword evidence="6" id="KW-0175">Coiled coil</keyword>
<dbReference type="Pfam" id="PF01590">
    <property type="entry name" value="GAF"/>
    <property type="match status" value="1"/>
</dbReference>
<dbReference type="InterPro" id="IPR013655">
    <property type="entry name" value="PAS_fold_3"/>
</dbReference>
<dbReference type="Gene3D" id="1.10.287.130">
    <property type="match status" value="1"/>
</dbReference>
<dbReference type="AlphaFoldDB" id="A0A2W4WI00"/>
<dbReference type="InterPro" id="IPR003594">
    <property type="entry name" value="HATPase_dom"/>
</dbReference>
<keyword evidence="5" id="KW-0902">Two-component regulatory system</keyword>
<dbReference type="SMART" id="SM00388">
    <property type="entry name" value="HisKA"/>
    <property type="match status" value="1"/>
</dbReference>
<dbReference type="Pfam" id="PF08447">
    <property type="entry name" value="PAS_3"/>
    <property type="match status" value="1"/>
</dbReference>
<comment type="caution">
    <text evidence="10">The sequence shown here is derived from an EMBL/GenBank/DDBJ whole genome shotgun (WGS) entry which is preliminary data.</text>
</comment>
<protein>
    <recommendedName>
        <fullName evidence="2">histidine kinase</fullName>
        <ecNumber evidence="2">2.7.13.3</ecNumber>
    </recommendedName>
</protein>
<dbReference type="PANTHER" id="PTHR43065">
    <property type="entry name" value="SENSOR HISTIDINE KINASE"/>
    <property type="match status" value="1"/>
</dbReference>
<dbReference type="InterPro" id="IPR004358">
    <property type="entry name" value="Sig_transdc_His_kin-like_C"/>
</dbReference>
<feature type="domain" description="Histidine kinase" evidence="7">
    <location>
        <begin position="379"/>
        <end position="645"/>
    </location>
</feature>
<evidence type="ECO:0000313" key="10">
    <source>
        <dbReference type="EMBL" id="PZO44496.1"/>
    </source>
</evidence>
<reference evidence="10 11" key="1">
    <citation type="submission" date="2018-04" db="EMBL/GenBank/DDBJ databases">
        <authorList>
            <person name="Go L.Y."/>
            <person name="Mitchell J.A."/>
        </authorList>
    </citation>
    <scope>NUCLEOTIDE SEQUENCE [LARGE SCALE GENOMIC DNA]</scope>
    <source>
        <strain evidence="10">ULC066bin1</strain>
    </source>
</reference>
<dbReference type="InterPro" id="IPR005467">
    <property type="entry name" value="His_kinase_dom"/>
</dbReference>
<dbReference type="PRINTS" id="PR00344">
    <property type="entry name" value="BCTRLSENSOR"/>
</dbReference>
<dbReference type="EC" id="2.7.13.3" evidence="2"/>
<dbReference type="SUPFAM" id="SSF55874">
    <property type="entry name" value="ATPase domain of HSP90 chaperone/DNA topoisomerase II/histidine kinase"/>
    <property type="match status" value="1"/>
</dbReference>
<dbReference type="InterPro" id="IPR029016">
    <property type="entry name" value="GAF-like_dom_sf"/>
</dbReference>
<dbReference type="InterPro" id="IPR003018">
    <property type="entry name" value="GAF"/>
</dbReference>
<accession>A0A2W4WI00</accession>
<proteinExistence type="predicted"/>
<dbReference type="InterPro" id="IPR000700">
    <property type="entry name" value="PAS-assoc_C"/>
</dbReference>
<dbReference type="SMART" id="SM00387">
    <property type="entry name" value="HATPase_c"/>
    <property type="match status" value="1"/>
</dbReference>
<dbReference type="Gene3D" id="3.30.450.40">
    <property type="match status" value="1"/>
</dbReference>
<evidence type="ECO:0000259" key="7">
    <source>
        <dbReference type="PROSITE" id="PS50109"/>
    </source>
</evidence>
<evidence type="ECO:0000256" key="6">
    <source>
        <dbReference type="SAM" id="Coils"/>
    </source>
</evidence>
<organism evidence="10 11">
    <name type="scientific">Pseudanabaena frigida</name>
    <dbReference type="NCBI Taxonomy" id="945775"/>
    <lineage>
        <taxon>Bacteria</taxon>
        <taxon>Bacillati</taxon>
        <taxon>Cyanobacteriota</taxon>
        <taxon>Cyanophyceae</taxon>
        <taxon>Pseudanabaenales</taxon>
        <taxon>Pseudanabaenaceae</taxon>
        <taxon>Pseudanabaena</taxon>
    </lineage>
</organism>
<dbReference type="Pfam" id="PF02518">
    <property type="entry name" value="HATPase_c"/>
    <property type="match status" value="1"/>
</dbReference>
<comment type="catalytic activity">
    <reaction evidence="1">
        <text>ATP + protein L-histidine = ADP + protein N-phospho-L-histidine.</text>
        <dbReference type="EC" id="2.7.13.3"/>
    </reaction>
</comment>